<dbReference type="Gene3D" id="2.170.130.10">
    <property type="entry name" value="TonB-dependent receptor, plug domain"/>
    <property type="match status" value="1"/>
</dbReference>
<dbReference type="RefSeq" id="WP_008600300.1">
    <property type="nucleotide sequence ID" value="NZ_AMRV01000002.1"/>
</dbReference>
<keyword evidence="2 4" id="KW-0472">Membrane</keyword>
<dbReference type="InterPro" id="IPR037066">
    <property type="entry name" value="Plug_dom_sf"/>
</dbReference>
<feature type="signal peptide" evidence="5">
    <location>
        <begin position="1"/>
        <end position="25"/>
    </location>
</feature>
<keyword evidence="4" id="KW-0798">TonB box</keyword>
<evidence type="ECO:0000256" key="3">
    <source>
        <dbReference type="ARBA" id="ARBA00023237"/>
    </source>
</evidence>
<dbReference type="InterPro" id="IPR036942">
    <property type="entry name" value="Beta-barrel_TonB_sf"/>
</dbReference>
<evidence type="ECO:0000259" key="7">
    <source>
        <dbReference type="Pfam" id="PF07715"/>
    </source>
</evidence>
<evidence type="ECO:0000256" key="1">
    <source>
        <dbReference type="ARBA" id="ARBA00004442"/>
    </source>
</evidence>
<dbReference type="GO" id="GO:0009279">
    <property type="term" value="C:cell outer membrane"/>
    <property type="evidence" value="ECO:0007669"/>
    <property type="project" value="UniProtKB-SubCell"/>
</dbReference>
<keyword evidence="8" id="KW-0675">Receptor</keyword>
<evidence type="ECO:0000313" key="8">
    <source>
        <dbReference type="EMBL" id="EMD83828.1"/>
    </source>
</evidence>
<comment type="caution">
    <text evidence="8">The sequence shown here is derived from an EMBL/GenBank/DDBJ whole genome shotgun (WGS) entry which is preliminary data.</text>
</comment>
<dbReference type="Proteomes" id="UP000011717">
    <property type="component" value="Unassembled WGS sequence"/>
</dbReference>
<dbReference type="PANTHER" id="PTHR47234">
    <property type="match status" value="1"/>
</dbReference>
<feature type="chain" id="PRO_5004026512" evidence="5">
    <location>
        <begin position="26"/>
        <end position="1029"/>
    </location>
</feature>
<dbReference type="PATRIC" id="fig|1234595.3.peg.799"/>
<proteinExistence type="inferred from homology"/>
<keyword evidence="3" id="KW-0998">Cell outer membrane</keyword>
<accession>M2U761</accession>
<gene>
    <name evidence="8" type="ORF">C725_0800</name>
</gene>
<comment type="subcellular location">
    <subcellularLocation>
        <location evidence="1 4">Cell outer membrane</location>
    </subcellularLocation>
</comment>
<keyword evidence="9" id="KW-1185">Reference proteome</keyword>
<dbReference type="PANTHER" id="PTHR47234:SF2">
    <property type="entry name" value="TONB-DEPENDENT RECEPTOR"/>
    <property type="match status" value="1"/>
</dbReference>
<dbReference type="Pfam" id="PF07715">
    <property type="entry name" value="Plug"/>
    <property type="match status" value="1"/>
</dbReference>
<protein>
    <submittedName>
        <fullName evidence="8">TonB-dependent receptor</fullName>
    </submittedName>
</protein>
<reference evidence="8 9" key="1">
    <citation type="journal article" date="2013" name="Genome Announc.">
        <title>Draft Genome Sequence of Strain JLT2015T, Belonging to the Family Sphingomonadaceae of the Alphaproteobacteria.</title>
        <authorList>
            <person name="Tang K."/>
            <person name="Liu K."/>
            <person name="Li S."/>
            <person name="Jiao N."/>
        </authorList>
    </citation>
    <scope>NUCLEOTIDE SEQUENCE [LARGE SCALE GENOMIC DNA]</scope>
    <source>
        <strain evidence="8 9">JLT2015</strain>
    </source>
</reference>
<evidence type="ECO:0000256" key="4">
    <source>
        <dbReference type="RuleBase" id="RU003357"/>
    </source>
</evidence>
<dbReference type="Gene3D" id="2.40.170.20">
    <property type="entry name" value="TonB-dependent receptor, beta-barrel domain"/>
    <property type="match status" value="1"/>
</dbReference>
<sequence>MTMKTVLRAALLAGAPILLPVAAAAQPADADQANADTAAAPADAAPAPAAAGRTVTDPIVITGSQIRGAKIDAVLPVTRVDEAQIEAISPDSGDEMFRSIPQAGAVSFNDQNTTGGVNSARGDVASINLRALGTGNTLLLINGRRMVLNPGFQTELLVPVVSPDTNTIPVGGVERIEVLRDGASAVYGADAVAGVVNTILDGNMDGGFLRGTWRASDGTSLYSVNVNGGFGMDFNEGRTNVTIYGNYFHENGAPTSIRDYSSNSDRRRFVEGTDFEGDTQFDGRSTNSPFGSFAFLGQDDDATALGDNNFHIQPATSPGCLIDLGNGLCADNARSIDRDLRYNIDGDRDLFSEKDRYNIYGLFSHEFTPDMEFYGEASYYRTESTRRNVQSAPLGAVPVGISANAYYNPFGPETLADGTPNPNRIAGTDLPAEGSDLLLERYRVIDAGPRVTTVTKDTYRLLAGLRGYAAGFDYDMGLLYSQANSNDLTRNRISTSLFQEAINRTDATAYNPFNGGCFDNPNNGDCTPSNAATIDDFRIDVFRKGETTLALADFKLSKADLLTLPGGDLGIATGVEFRRETFDDDRDPRLDGTITFTDSVTGDFFGSDVLNSSPSPDTSGNREVYSAFAEALIPVVSEDMGIPLMRSFNVQLAGRFEHFSDVGSTFVPRAAASWDVFDGLMLRGAYSQGFRAPNLVQVNDRGTTRANTRDDYVRCQALVANGTVIDLGDCPGTSTVSNRTGTDELQPEDTENINLGVVLTPQFLPGLTLTADYWRIEQKGIVGVFGDDNAIALDLLRRLNGETNPNVIREDPTADDVALFEGTGLAPAGQIIQVLDPYQNLDSRVAKGWDFGLFYDVGDVGIGSLDIALNAARLNSFFQTPSADGQELIDAVNAGVLPDEIVISDIGELLRLNGRPRWRLTGTVNVKSGPVRWNLFARYVDSVFDTSVTQDSDGPDPGAFFPVDDWLTINTSISYTIDNETPLDGVRLKFGINNLFNEDPPLADQSFGFDGSLHSARGRQFLVSLGKTF</sequence>
<evidence type="ECO:0000313" key="9">
    <source>
        <dbReference type="Proteomes" id="UP000011717"/>
    </source>
</evidence>
<dbReference type="SUPFAM" id="SSF56935">
    <property type="entry name" value="Porins"/>
    <property type="match status" value="1"/>
</dbReference>
<dbReference type="OrthoDB" id="7051241at2"/>
<keyword evidence="5" id="KW-0732">Signal</keyword>
<organism evidence="8 9">
    <name type="scientific">Pacificimonas flava</name>
    <dbReference type="NCBI Taxonomy" id="1234595"/>
    <lineage>
        <taxon>Bacteria</taxon>
        <taxon>Pseudomonadati</taxon>
        <taxon>Pseudomonadota</taxon>
        <taxon>Alphaproteobacteria</taxon>
        <taxon>Sphingomonadales</taxon>
        <taxon>Sphingosinicellaceae</taxon>
        <taxon>Pacificimonas</taxon>
    </lineage>
</organism>
<evidence type="ECO:0000256" key="5">
    <source>
        <dbReference type="SAM" id="SignalP"/>
    </source>
</evidence>
<feature type="domain" description="TonB-dependent receptor plug" evidence="7">
    <location>
        <begin position="71"/>
        <end position="195"/>
    </location>
</feature>
<evidence type="ECO:0000259" key="6">
    <source>
        <dbReference type="Pfam" id="PF00593"/>
    </source>
</evidence>
<dbReference type="InterPro" id="IPR000531">
    <property type="entry name" value="Beta-barrel_TonB"/>
</dbReference>
<evidence type="ECO:0000256" key="2">
    <source>
        <dbReference type="ARBA" id="ARBA00023136"/>
    </source>
</evidence>
<dbReference type="AlphaFoldDB" id="M2U761"/>
<dbReference type="Pfam" id="PF00593">
    <property type="entry name" value="TonB_dep_Rec_b-barrel"/>
    <property type="match status" value="1"/>
</dbReference>
<comment type="similarity">
    <text evidence="4">Belongs to the TonB-dependent receptor family.</text>
</comment>
<name>M2U761_9SPHN</name>
<dbReference type="EMBL" id="AMRV01000002">
    <property type="protein sequence ID" value="EMD83828.1"/>
    <property type="molecule type" value="Genomic_DNA"/>
</dbReference>
<feature type="domain" description="TonB-dependent receptor-like beta-barrel" evidence="6">
    <location>
        <begin position="465"/>
        <end position="995"/>
    </location>
</feature>
<dbReference type="InterPro" id="IPR012910">
    <property type="entry name" value="Plug_dom"/>
</dbReference>